<sequence length="39" mass="3865">VGLKVQAGSQLSVMASLGAGRYSARLHASPGAVEQPGTL</sequence>
<feature type="non-terminal residue" evidence="1">
    <location>
        <position position="1"/>
    </location>
</feature>
<dbReference type="AlphaFoldDB" id="A0A381Z5H3"/>
<evidence type="ECO:0000313" key="1">
    <source>
        <dbReference type="EMBL" id="SVA84545.1"/>
    </source>
</evidence>
<protein>
    <submittedName>
        <fullName evidence="1">Uncharacterized protein</fullName>
    </submittedName>
</protein>
<dbReference type="EMBL" id="UINC01020039">
    <property type="protein sequence ID" value="SVA84545.1"/>
    <property type="molecule type" value="Genomic_DNA"/>
</dbReference>
<organism evidence="1">
    <name type="scientific">marine metagenome</name>
    <dbReference type="NCBI Taxonomy" id="408172"/>
    <lineage>
        <taxon>unclassified sequences</taxon>
        <taxon>metagenomes</taxon>
        <taxon>ecological metagenomes</taxon>
    </lineage>
</organism>
<name>A0A381Z5H3_9ZZZZ</name>
<gene>
    <name evidence="1" type="ORF">METZ01_LOCUS137399</name>
</gene>
<proteinExistence type="predicted"/>
<accession>A0A381Z5H3</accession>
<reference evidence="1" key="1">
    <citation type="submission" date="2018-05" db="EMBL/GenBank/DDBJ databases">
        <authorList>
            <person name="Lanie J.A."/>
            <person name="Ng W.-L."/>
            <person name="Kazmierczak K.M."/>
            <person name="Andrzejewski T.M."/>
            <person name="Davidsen T.M."/>
            <person name="Wayne K.J."/>
            <person name="Tettelin H."/>
            <person name="Glass J.I."/>
            <person name="Rusch D."/>
            <person name="Podicherti R."/>
            <person name="Tsui H.-C.T."/>
            <person name="Winkler M.E."/>
        </authorList>
    </citation>
    <scope>NUCLEOTIDE SEQUENCE</scope>
</reference>